<reference evidence="1 2" key="1">
    <citation type="submission" date="2016-07" db="EMBL/GenBank/DDBJ databases">
        <title>Draft Genome Sequence of Methylobrevis pamukkalensis PK2.</title>
        <authorList>
            <person name="Vasilenko O.V."/>
            <person name="Doronina N.V."/>
            <person name="Shmareva M.N."/>
            <person name="Tarlachkov S.V."/>
            <person name="Mustakhimov I."/>
            <person name="Trotsenko Y.A."/>
        </authorList>
    </citation>
    <scope>NUCLEOTIDE SEQUENCE [LARGE SCALE GENOMIC DNA]</scope>
    <source>
        <strain evidence="1 2">PK2</strain>
    </source>
</reference>
<dbReference type="AlphaFoldDB" id="A0A1E3GX96"/>
<evidence type="ECO:0000313" key="1">
    <source>
        <dbReference type="EMBL" id="ODN68643.1"/>
    </source>
</evidence>
<protein>
    <submittedName>
        <fullName evidence="1">Uncharacterized protein</fullName>
    </submittedName>
</protein>
<organism evidence="1 2">
    <name type="scientific">Methylobrevis pamukkalensis</name>
    <dbReference type="NCBI Taxonomy" id="1439726"/>
    <lineage>
        <taxon>Bacteria</taxon>
        <taxon>Pseudomonadati</taxon>
        <taxon>Pseudomonadota</taxon>
        <taxon>Alphaproteobacteria</taxon>
        <taxon>Hyphomicrobiales</taxon>
        <taxon>Pleomorphomonadaceae</taxon>
        <taxon>Methylobrevis</taxon>
    </lineage>
</organism>
<dbReference type="Proteomes" id="UP000094622">
    <property type="component" value="Unassembled WGS sequence"/>
</dbReference>
<proteinExistence type="predicted"/>
<evidence type="ECO:0000313" key="2">
    <source>
        <dbReference type="Proteomes" id="UP000094622"/>
    </source>
</evidence>
<comment type="caution">
    <text evidence="1">The sequence shown here is derived from an EMBL/GenBank/DDBJ whole genome shotgun (WGS) entry which is preliminary data.</text>
</comment>
<sequence>MLACRQYYVDKDKSGARNTLIETYRAFKDSVACDTRSVTWLAELETCYRAALMGLAINERLRTGGAPLRDQIAEVCDIALRIKTDNFRIAAMKFITGEVPKIPKAPKVKALP</sequence>
<keyword evidence="2" id="KW-1185">Reference proteome</keyword>
<accession>A0A1E3GX96</accession>
<name>A0A1E3GX96_9HYPH</name>
<gene>
    <name evidence="1" type="ORF">A6302_04052</name>
</gene>
<dbReference type="EMBL" id="MCRJ01000149">
    <property type="protein sequence ID" value="ODN68643.1"/>
    <property type="molecule type" value="Genomic_DNA"/>
</dbReference>